<dbReference type="PROSITE" id="PS00292">
    <property type="entry name" value="CYCLINS"/>
    <property type="match status" value="1"/>
</dbReference>
<organism evidence="8 9">
    <name type="scientific">Capsicum baccatum</name>
    <name type="common">Peruvian pepper</name>
    <dbReference type="NCBI Taxonomy" id="33114"/>
    <lineage>
        <taxon>Eukaryota</taxon>
        <taxon>Viridiplantae</taxon>
        <taxon>Streptophyta</taxon>
        <taxon>Embryophyta</taxon>
        <taxon>Tracheophyta</taxon>
        <taxon>Spermatophyta</taxon>
        <taxon>Magnoliopsida</taxon>
        <taxon>eudicotyledons</taxon>
        <taxon>Gunneridae</taxon>
        <taxon>Pentapetalae</taxon>
        <taxon>asterids</taxon>
        <taxon>lamiids</taxon>
        <taxon>Solanales</taxon>
        <taxon>Solanaceae</taxon>
        <taxon>Solanoideae</taxon>
        <taxon>Capsiceae</taxon>
        <taxon>Capsicum</taxon>
    </lineage>
</organism>
<gene>
    <name evidence="8" type="ORF">CQW23_28724</name>
</gene>
<dbReference type="Pfam" id="PF02984">
    <property type="entry name" value="Cyclin_C"/>
    <property type="match status" value="1"/>
</dbReference>
<dbReference type="FunFam" id="1.10.472.10:FF:000060">
    <property type="entry name" value="D6-type cyclin"/>
    <property type="match status" value="1"/>
</dbReference>
<feature type="domain" description="Cyclin-like" evidence="6">
    <location>
        <begin position="176"/>
        <end position="264"/>
    </location>
</feature>
<dbReference type="EMBL" id="MLFT02000012">
    <property type="protein sequence ID" value="PHT32387.1"/>
    <property type="molecule type" value="Genomic_DNA"/>
</dbReference>
<accession>A0A2G2VHF1</accession>
<feature type="domain" description="Cyclin C-terminal" evidence="7">
    <location>
        <begin position="273"/>
        <end position="404"/>
    </location>
</feature>
<dbReference type="Gene3D" id="1.10.472.10">
    <property type="entry name" value="Cyclin-like"/>
    <property type="match status" value="2"/>
</dbReference>
<dbReference type="InterPro" id="IPR013763">
    <property type="entry name" value="Cyclin-like_dom"/>
</dbReference>
<evidence type="ECO:0000256" key="3">
    <source>
        <dbReference type="ARBA" id="ARBA00023127"/>
    </source>
</evidence>
<evidence type="ECO:0000256" key="1">
    <source>
        <dbReference type="ARBA" id="ARBA00009065"/>
    </source>
</evidence>
<dbReference type="InterPro" id="IPR006671">
    <property type="entry name" value="Cyclin_N"/>
</dbReference>
<dbReference type="SMART" id="SM00385">
    <property type="entry name" value="CYCLIN"/>
    <property type="match status" value="1"/>
</dbReference>
<evidence type="ECO:0000313" key="8">
    <source>
        <dbReference type="EMBL" id="PHT32387.1"/>
    </source>
</evidence>
<evidence type="ECO:0000256" key="5">
    <source>
        <dbReference type="RuleBase" id="RU000383"/>
    </source>
</evidence>
<dbReference type="STRING" id="33114.A0A2G2VHF1"/>
<evidence type="ECO:0000259" key="6">
    <source>
        <dbReference type="SMART" id="SM00385"/>
    </source>
</evidence>
<sequence>MGYFPARVATSTETLSAGGTKLILPMGGLERESYTIQVMTWFMDFGLAWYGWMVGLVQLDSVGVVTVVILSQSLHESIYAILLYALNSAHQRWHRVVGLEDNNTILENEYHDAGTLVPRNHQNSQQTQILIAVPLQSDECVALLIKKECEHMPCGDYLEKLANGEFGFAERGEILDWMYKVHSHFSFGPLCLYLAVNYLDRFLSSCDLPKENVWSIQLLAVTCLSLAAKMEEAQAPLSLDLQIEGARFVFEARSIKRMELVMLSKLKWRMQPVTPFSFIDYFLRKTNGDQIASSASITKAVNVILGTLKGIHFLEFKPSEIAAAAVISVVEKNETVGTENATYALLVQVQEDRVKKCVEFIQESYLLSDLVDSTPFAPQSPIGVLDDSYLNYQRDDSGANFADDGPATKRAKMNE</sequence>
<dbReference type="Pfam" id="PF00134">
    <property type="entry name" value="Cyclin_N"/>
    <property type="match status" value="1"/>
</dbReference>
<keyword evidence="4" id="KW-0131">Cell cycle</keyword>
<dbReference type="InterPro" id="IPR039361">
    <property type="entry name" value="Cyclin"/>
</dbReference>
<dbReference type="OrthoDB" id="5590282at2759"/>
<proteinExistence type="inferred from homology"/>
<dbReference type="SUPFAM" id="SSF47954">
    <property type="entry name" value="Cyclin-like"/>
    <property type="match status" value="2"/>
</dbReference>
<comment type="similarity">
    <text evidence="1">Belongs to the cyclin family. Cyclin D subfamily.</text>
</comment>
<reference evidence="9" key="2">
    <citation type="journal article" date="2017" name="J. Anim. Genet.">
        <title>Multiple reference genome sequences of hot pepper reveal the massive evolution of plant disease resistance genes by retroduplication.</title>
        <authorList>
            <person name="Kim S."/>
            <person name="Park J."/>
            <person name="Yeom S.-I."/>
            <person name="Kim Y.-M."/>
            <person name="Seo E."/>
            <person name="Kim K.-T."/>
            <person name="Kim M.-S."/>
            <person name="Lee J.M."/>
            <person name="Cheong K."/>
            <person name="Shin H.-S."/>
            <person name="Kim S.-B."/>
            <person name="Han K."/>
            <person name="Lee J."/>
            <person name="Park M."/>
            <person name="Lee H.-A."/>
            <person name="Lee H.-Y."/>
            <person name="Lee Y."/>
            <person name="Oh S."/>
            <person name="Lee J.H."/>
            <person name="Choi E."/>
            <person name="Choi E."/>
            <person name="Lee S.E."/>
            <person name="Jeon J."/>
            <person name="Kim H."/>
            <person name="Choi G."/>
            <person name="Song H."/>
            <person name="Lee J."/>
            <person name="Lee S.-C."/>
            <person name="Kwon J.-K."/>
            <person name="Lee H.-Y."/>
            <person name="Koo N."/>
            <person name="Hong Y."/>
            <person name="Kim R.W."/>
            <person name="Kang W.-H."/>
            <person name="Huh J.H."/>
            <person name="Kang B.-C."/>
            <person name="Yang T.-J."/>
            <person name="Lee Y.-H."/>
            <person name="Bennetzen J.L."/>
            <person name="Choi D."/>
        </authorList>
    </citation>
    <scope>NUCLEOTIDE SEQUENCE [LARGE SCALE GENOMIC DNA]</scope>
    <source>
        <strain evidence="9">cv. PBC81</strain>
    </source>
</reference>
<keyword evidence="3 5" id="KW-0195">Cyclin</keyword>
<dbReference type="PANTHER" id="PTHR10177">
    <property type="entry name" value="CYCLINS"/>
    <property type="match status" value="1"/>
</dbReference>
<dbReference type="InterPro" id="IPR048258">
    <property type="entry name" value="Cyclins_cyclin-box"/>
</dbReference>
<evidence type="ECO:0000259" key="7">
    <source>
        <dbReference type="SMART" id="SM01332"/>
    </source>
</evidence>
<reference evidence="8 9" key="1">
    <citation type="journal article" date="2017" name="Genome Biol.">
        <title>New reference genome sequences of hot pepper reveal the massive evolution of plant disease-resistance genes by retroduplication.</title>
        <authorList>
            <person name="Kim S."/>
            <person name="Park J."/>
            <person name="Yeom S.I."/>
            <person name="Kim Y.M."/>
            <person name="Seo E."/>
            <person name="Kim K.T."/>
            <person name="Kim M.S."/>
            <person name="Lee J.M."/>
            <person name="Cheong K."/>
            <person name="Shin H.S."/>
            <person name="Kim S.B."/>
            <person name="Han K."/>
            <person name="Lee J."/>
            <person name="Park M."/>
            <person name="Lee H.A."/>
            <person name="Lee H.Y."/>
            <person name="Lee Y."/>
            <person name="Oh S."/>
            <person name="Lee J.H."/>
            <person name="Choi E."/>
            <person name="Choi E."/>
            <person name="Lee S.E."/>
            <person name="Jeon J."/>
            <person name="Kim H."/>
            <person name="Choi G."/>
            <person name="Song H."/>
            <person name="Lee J."/>
            <person name="Lee S.C."/>
            <person name="Kwon J.K."/>
            <person name="Lee H.Y."/>
            <person name="Koo N."/>
            <person name="Hong Y."/>
            <person name="Kim R.W."/>
            <person name="Kang W.H."/>
            <person name="Huh J.H."/>
            <person name="Kang B.C."/>
            <person name="Yang T.J."/>
            <person name="Lee Y.H."/>
            <person name="Bennetzen J.L."/>
            <person name="Choi D."/>
        </authorList>
    </citation>
    <scope>NUCLEOTIDE SEQUENCE [LARGE SCALE GENOMIC DNA]</scope>
    <source>
        <strain evidence="9">cv. PBC81</strain>
    </source>
</reference>
<dbReference type="Proteomes" id="UP000224567">
    <property type="component" value="Unassembled WGS sequence"/>
</dbReference>
<evidence type="ECO:0000256" key="4">
    <source>
        <dbReference type="ARBA" id="ARBA00023306"/>
    </source>
</evidence>
<dbReference type="InterPro" id="IPR036915">
    <property type="entry name" value="Cyclin-like_sf"/>
</dbReference>
<dbReference type="SMART" id="SM01332">
    <property type="entry name" value="Cyclin_C"/>
    <property type="match status" value="1"/>
</dbReference>
<evidence type="ECO:0000313" key="9">
    <source>
        <dbReference type="Proteomes" id="UP000224567"/>
    </source>
</evidence>
<dbReference type="CDD" id="cd20543">
    <property type="entry name" value="CYCLIN_AtCycD-like_rpt1"/>
    <property type="match status" value="1"/>
</dbReference>
<name>A0A2G2VHF1_CAPBA</name>
<dbReference type="GO" id="GO:0051301">
    <property type="term" value="P:cell division"/>
    <property type="evidence" value="ECO:0007669"/>
    <property type="project" value="UniProtKB-KW"/>
</dbReference>
<evidence type="ECO:0000256" key="2">
    <source>
        <dbReference type="ARBA" id="ARBA00022618"/>
    </source>
</evidence>
<comment type="caution">
    <text evidence="8">The sequence shown here is derived from an EMBL/GenBank/DDBJ whole genome shotgun (WGS) entry which is preliminary data.</text>
</comment>
<dbReference type="CDD" id="cd20544">
    <property type="entry name" value="CYCLIN_AtCycD-like_rpt2"/>
    <property type="match status" value="1"/>
</dbReference>
<dbReference type="AlphaFoldDB" id="A0A2G2VHF1"/>
<keyword evidence="2" id="KW-0132">Cell division</keyword>
<dbReference type="InterPro" id="IPR004367">
    <property type="entry name" value="Cyclin_C-dom"/>
</dbReference>
<protein>
    <submittedName>
        <fullName evidence="8">Uncharacterized protein</fullName>
    </submittedName>
</protein>
<keyword evidence="9" id="KW-1185">Reference proteome</keyword>